<feature type="transmembrane region" description="Helical" evidence="1">
    <location>
        <begin position="67"/>
        <end position="87"/>
    </location>
</feature>
<evidence type="ECO:0000313" key="2">
    <source>
        <dbReference type="EMBL" id="AGF34191.1"/>
    </source>
</evidence>
<gene>
    <name evidence="2" type="primary">mobB</name>
</gene>
<dbReference type="AlphaFoldDB" id="M1L7H5"/>
<accession>M1L7H5</accession>
<protein>
    <submittedName>
        <fullName evidence="2">MobB</fullName>
    </submittedName>
</protein>
<dbReference type="InterPro" id="IPR006922">
    <property type="entry name" value="MbeB-like"/>
</dbReference>
<keyword evidence="1" id="KW-0812">Transmembrane</keyword>
<proteinExistence type="predicted"/>
<reference evidence="2" key="1">
    <citation type="submission" date="2012-12" db="EMBL/GenBank/DDBJ databases">
        <title>Edwardsiella ictaluri plasmid 2s-pEI2.</title>
        <authorList>
            <person name="Dubytska L.P."/>
            <person name="Thune R.L."/>
        </authorList>
    </citation>
    <scope>NUCLEOTIDE SEQUENCE</scope>
    <source>
        <strain evidence="2">2s</strain>
        <plasmid evidence="2">2s-pEI2</plasmid>
    </source>
</reference>
<sequence>MSKIFDLAQSFEEKSKQQVNDTEKRLATALETHETFISDALDKSETIISGAINAQNRRIRALLLKTWLWMGLSLIAILTASYGVIWLQGEMITQNWQTISEQKDTLQQLEAKGGKIQMSTCGDKKRLCVKIDLDAGTFGDTQKGVYPWRIPEGY</sequence>
<keyword evidence="1" id="KW-1133">Transmembrane helix</keyword>
<dbReference type="Pfam" id="PF04837">
    <property type="entry name" value="MbeB_N"/>
    <property type="match status" value="1"/>
</dbReference>
<organism evidence="2">
    <name type="scientific">Edwardsiella ictaluri</name>
    <dbReference type="NCBI Taxonomy" id="67780"/>
    <lineage>
        <taxon>Bacteria</taxon>
        <taxon>Pseudomonadati</taxon>
        <taxon>Pseudomonadota</taxon>
        <taxon>Gammaproteobacteria</taxon>
        <taxon>Enterobacterales</taxon>
        <taxon>Hafniaceae</taxon>
        <taxon>Edwardsiella</taxon>
    </lineage>
</organism>
<keyword evidence="1" id="KW-0472">Membrane</keyword>
<name>M1L7H5_EDWIC</name>
<keyword evidence="2" id="KW-0614">Plasmid</keyword>
<geneLocation type="plasmid" evidence="2">
    <name>2s-pEI2</name>
</geneLocation>
<evidence type="ECO:0000256" key="1">
    <source>
        <dbReference type="SAM" id="Phobius"/>
    </source>
</evidence>
<dbReference type="RefSeq" id="WP_258404762.1">
    <property type="nucleotide sequence ID" value="NC_020295.1"/>
</dbReference>
<dbReference type="EMBL" id="KC286618">
    <property type="protein sequence ID" value="AGF34191.1"/>
    <property type="molecule type" value="Genomic_DNA"/>
</dbReference>